<evidence type="ECO:0000256" key="2">
    <source>
        <dbReference type="ARBA" id="ARBA00022529"/>
    </source>
</evidence>
<dbReference type="EMBL" id="LT906439">
    <property type="protein sequence ID" value="SNU86946.1"/>
    <property type="molecule type" value="Genomic_DNA"/>
</dbReference>
<accession>A0A239SNH7</accession>
<dbReference type="GO" id="GO:0005102">
    <property type="term" value="F:signaling receptor binding"/>
    <property type="evidence" value="ECO:0007669"/>
    <property type="project" value="UniProtKB-KW"/>
</dbReference>
<name>A0A239SNH7_9STRE</name>
<evidence type="ECO:0000313" key="7">
    <source>
        <dbReference type="Proteomes" id="UP000215185"/>
    </source>
</evidence>
<evidence type="ECO:0000256" key="3">
    <source>
        <dbReference type="ARBA" id="ARBA00022789"/>
    </source>
</evidence>
<keyword evidence="5" id="KW-0078">Bacteriocin</keyword>
<dbReference type="STRING" id="1123308.GCA_000380085_01216"/>
<dbReference type="Pfam" id="PF02052">
    <property type="entry name" value="Gallidermin"/>
    <property type="match status" value="1"/>
</dbReference>
<proteinExistence type="inferred from homology"/>
<dbReference type="GO" id="GO:0042742">
    <property type="term" value="P:defense response to bacterium"/>
    <property type="evidence" value="ECO:0007669"/>
    <property type="project" value="UniProtKB-KW"/>
</dbReference>
<dbReference type="AlphaFoldDB" id="A0A239SNH7"/>
<comment type="similarity">
    <text evidence="1">Belongs to the type A lantibiotic family.</text>
</comment>
<keyword evidence="7" id="KW-1185">Reference proteome</keyword>
<keyword evidence="4" id="KW-0044">Antibiotic</keyword>
<keyword evidence="3" id="KW-0425">Lantibiotic</keyword>
<evidence type="ECO:0000313" key="6">
    <source>
        <dbReference type="EMBL" id="SNU86946.1"/>
    </source>
</evidence>
<sequence>MKNTIKDFDLDLKTTKNNSAEPLVGSRYLCTPGSCWKLVCFTTTIK</sequence>
<protein>
    <submittedName>
        <fullName evidence="6">Lantibiotic streptin</fullName>
    </submittedName>
</protein>
<dbReference type="InterPro" id="IPR006079">
    <property type="entry name" value="Lantibiotic_typ-A_Bacillales"/>
</dbReference>
<evidence type="ECO:0000256" key="1">
    <source>
        <dbReference type="ARBA" id="ARBA00009379"/>
    </source>
</evidence>
<evidence type="ECO:0000256" key="4">
    <source>
        <dbReference type="ARBA" id="ARBA00023022"/>
    </source>
</evidence>
<dbReference type="GO" id="GO:0005576">
    <property type="term" value="C:extracellular region"/>
    <property type="evidence" value="ECO:0007669"/>
    <property type="project" value="InterPro"/>
</dbReference>
<dbReference type="OrthoDB" id="3010265at2"/>
<evidence type="ECO:0000256" key="5">
    <source>
        <dbReference type="ARBA" id="ARBA00023048"/>
    </source>
</evidence>
<organism evidence="6 7">
    <name type="scientific">Streptococcus merionis</name>
    <dbReference type="NCBI Taxonomy" id="400065"/>
    <lineage>
        <taxon>Bacteria</taxon>
        <taxon>Bacillati</taxon>
        <taxon>Bacillota</taxon>
        <taxon>Bacilli</taxon>
        <taxon>Lactobacillales</taxon>
        <taxon>Streptococcaceae</taxon>
        <taxon>Streptococcus</taxon>
    </lineage>
</organism>
<reference evidence="6 7" key="1">
    <citation type="submission" date="2017-06" db="EMBL/GenBank/DDBJ databases">
        <authorList>
            <consortium name="Pathogen Informatics"/>
        </authorList>
    </citation>
    <scope>NUCLEOTIDE SEQUENCE [LARGE SCALE GENOMIC DNA]</scope>
    <source>
        <strain evidence="6 7">NCTC13788</strain>
    </source>
</reference>
<keyword evidence="2" id="KW-0929">Antimicrobial</keyword>
<dbReference type="Proteomes" id="UP000215185">
    <property type="component" value="Chromosome 1"/>
</dbReference>
<dbReference type="RefSeq" id="WP_083903311.1">
    <property type="nucleotide sequence ID" value="NZ_LT906439.1"/>
</dbReference>
<dbReference type="GO" id="GO:0031640">
    <property type="term" value="P:killing of cells of another organism"/>
    <property type="evidence" value="ECO:0007669"/>
    <property type="project" value="UniProtKB-KW"/>
</dbReference>
<dbReference type="KEGG" id="smen:SAMEA4412692_0446"/>
<gene>
    <name evidence="6" type="primary">srtA_1</name>
    <name evidence="6" type="ORF">SAMEA4412692_00446</name>
</gene>